<evidence type="ECO:0000256" key="2">
    <source>
        <dbReference type="ARBA" id="ARBA00022475"/>
    </source>
</evidence>
<evidence type="ECO:0000259" key="10">
    <source>
        <dbReference type="Pfam" id="PF00535"/>
    </source>
</evidence>
<evidence type="ECO:0000256" key="9">
    <source>
        <dbReference type="SAM" id="Phobius"/>
    </source>
</evidence>
<dbReference type="Proteomes" id="UP000565613">
    <property type="component" value="Unassembled WGS sequence"/>
</dbReference>
<keyword evidence="5 9" id="KW-0812">Transmembrane</keyword>
<comment type="similarity">
    <text evidence="1">Belongs to the glycosyltransferase 2 family.</text>
</comment>
<name>A0A7X9Y0Y7_9ACTN</name>
<proteinExistence type="inferred from homology"/>
<keyword evidence="7 9" id="KW-1133">Transmembrane helix</keyword>
<keyword evidence="4 11" id="KW-0808">Transferase</keyword>
<reference evidence="11 12" key="1">
    <citation type="submission" date="2020-04" db="EMBL/GenBank/DDBJ databases">
        <authorList>
            <person name="Hitch T.C.A."/>
            <person name="Wylensek D."/>
            <person name="Clavel T."/>
        </authorList>
    </citation>
    <scope>NUCLEOTIDE SEQUENCE [LARGE SCALE GENOMIC DNA]</scope>
    <source>
        <strain evidence="11 12">105184</strain>
    </source>
</reference>
<dbReference type="InterPro" id="IPR050256">
    <property type="entry name" value="Glycosyltransferase_2"/>
</dbReference>
<evidence type="ECO:0000256" key="3">
    <source>
        <dbReference type="ARBA" id="ARBA00022676"/>
    </source>
</evidence>
<dbReference type="GO" id="GO:0005886">
    <property type="term" value="C:plasma membrane"/>
    <property type="evidence" value="ECO:0007669"/>
    <property type="project" value="TreeGrafter"/>
</dbReference>
<dbReference type="Pfam" id="PF00535">
    <property type="entry name" value="Glycos_transf_2"/>
    <property type="match status" value="1"/>
</dbReference>
<dbReference type="InterPro" id="IPR001173">
    <property type="entry name" value="Glyco_trans_2-like"/>
</dbReference>
<comment type="caution">
    <text evidence="11">The sequence shown here is derived from an EMBL/GenBank/DDBJ whole genome shotgun (WGS) entry which is preliminary data.</text>
</comment>
<organism evidence="11 12">
    <name type="scientific">Parafannyhessea umbonata</name>
    <dbReference type="NCBI Taxonomy" id="604330"/>
    <lineage>
        <taxon>Bacteria</taxon>
        <taxon>Bacillati</taxon>
        <taxon>Actinomycetota</taxon>
        <taxon>Coriobacteriia</taxon>
        <taxon>Coriobacteriales</taxon>
        <taxon>Atopobiaceae</taxon>
        <taxon>Parafannyhessea</taxon>
    </lineage>
</organism>
<dbReference type="CDD" id="cd04187">
    <property type="entry name" value="DPM1_like_bac"/>
    <property type="match status" value="1"/>
</dbReference>
<evidence type="ECO:0000256" key="5">
    <source>
        <dbReference type="ARBA" id="ARBA00022692"/>
    </source>
</evidence>
<evidence type="ECO:0000313" key="11">
    <source>
        <dbReference type="EMBL" id="NMF26623.1"/>
    </source>
</evidence>
<feature type="transmembrane region" description="Helical" evidence="9">
    <location>
        <begin position="271"/>
        <end position="292"/>
    </location>
</feature>
<evidence type="ECO:0000256" key="4">
    <source>
        <dbReference type="ARBA" id="ARBA00022679"/>
    </source>
</evidence>
<dbReference type="GO" id="GO:0009103">
    <property type="term" value="P:lipopolysaccharide biosynthetic process"/>
    <property type="evidence" value="ECO:0007669"/>
    <property type="project" value="UniProtKB-KW"/>
</dbReference>
<dbReference type="PANTHER" id="PTHR48090">
    <property type="entry name" value="UNDECAPRENYL-PHOSPHATE 4-DEOXY-4-FORMAMIDO-L-ARABINOSE TRANSFERASE-RELATED"/>
    <property type="match status" value="1"/>
</dbReference>
<evidence type="ECO:0000313" key="12">
    <source>
        <dbReference type="Proteomes" id="UP000565613"/>
    </source>
</evidence>
<feature type="domain" description="Glycosyltransferase 2-like" evidence="10">
    <location>
        <begin position="15"/>
        <end position="146"/>
    </location>
</feature>
<keyword evidence="3" id="KW-0328">Glycosyltransferase</keyword>
<sequence length="317" mass="35634">MSEALAPNNSKRLVSVVIPCYRSEKSIKDVVELTIAEFNKWDDYDCEFVLVNDCSPDNTYGAICELAKRHANVHGVSLMRNFGQHSAIMCGLHFAKGDLILGIDDDLQCHPSQIRKVLDRMDDGFDVVYGVYAESKNGPIKNFTSWLNKVTSRKLLGRPKDIRSSNFWLITSEIKDQMIQYKNYNPYVDALFTRLTNRIGNVTIEHHKREYGTSNYTLSKLVNLWLASFNYTNVPLRLISGIGVFTALVGFVAGIVTIVRKVLDPTIMAGWSSIVCILLLFFGVVLLALGIIGEYLGNIVLSINSTPQYVIREKVNL</sequence>
<evidence type="ECO:0000256" key="1">
    <source>
        <dbReference type="ARBA" id="ARBA00006739"/>
    </source>
</evidence>
<dbReference type="AlphaFoldDB" id="A0A7X9Y0Y7"/>
<dbReference type="SUPFAM" id="SSF53448">
    <property type="entry name" value="Nucleotide-diphospho-sugar transferases"/>
    <property type="match status" value="1"/>
</dbReference>
<evidence type="ECO:0000256" key="8">
    <source>
        <dbReference type="ARBA" id="ARBA00023136"/>
    </source>
</evidence>
<dbReference type="RefSeq" id="WP_170104658.1">
    <property type="nucleotide sequence ID" value="NZ_JABAGR010000010.1"/>
</dbReference>
<accession>A0A7X9Y0Y7</accession>
<feature type="transmembrane region" description="Helical" evidence="9">
    <location>
        <begin position="238"/>
        <end position="259"/>
    </location>
</feature>
<gene>
    <name evidence="11" type="ORF">HF885_09335</name>
</gene>
<keyword evidence="8 9" id="KW-0472">Membrane</keyword>
<dbReference type="EMBL" id="JABAGR010000010">
    <property type="protein sequence ID" value="NMF26623.1"/>
    <property type="molecule type" value="Genomic_DNA"/>
</dbReference>
<dbReference type="InterPro" id="IPR029044">
    <property type="entry name" value="Nucleotide-diphossugar_trans"/>
</dbReference>
<evidence type="ECO:0000256" key="6">
    <source>
        <dbReference type="ARBA" id="ARBA00022985"/>
    </source>
</evidence>
<dbReference type="PANTHER" id="PTHR48090:SF3">
    <property type="entry name" value="UNDECAPRENYL-PHOSPHATE 4-DEOXY-4-FORMAMIDO-L-ARABINOSE TRANSFERASE"/>
    <property type="match status" value="1"/>
</dbReference>
<evidence type="ECO:0000256" key="7">
    <source>
        <dbReference type="ARBA" id="ARBA00022989"/>
    </source>
</evidence>
<dbReference type="Gene3D" id="3.90.550.10">
    <property type="entry name" value="Spore Coat Polysaccharide Biosynthesis Protein SpsA, Chain A"/>
    <property type="match status" value="1"/>
</dbReference>
<dbReference type="GO" id="GO:0099621">
    <property type="term" value="F:undecaprenyl-phosphate 4-deoxy-4-formamido-L-arabinose transferase activity"/>
    <property type="evidence" value="ECO:0007669"/>
    <property type="project" value="TreeGrafter"/>
</dbReference>
<keyword evidence="6" id="KW-0448">Lipopolysaccharide biosynthesis</keyword>
<keyword evidence="2" id="KW-1003">Cell membrane</keyword>
<protein>
    <submittedName>
        <fullName evidence="11">Glycosyltransferase family 2 protein</fullName>
    </submittedName>
</protein>